<accession>A0A6J5IR42</accession>
<evidence type="ECO:0000313" key="3">
    <source>
        <dbReference type="Proteomes" id="UP000494301"/>
    </source>
</evidence>
<protein>
    <submittedName>
        <fullName evidence="2">LuxR family transcriptional regulator</fullName>
    </submittedName>
</protein>
<proteinExistence type="predicted"/>
<dbReference type="PROSITE" id="PS50043">
    <property type="entry name" value="HTH_LUXR_2"/>
    <property type="match status" value="1"/>
</dbReference>
<name>A0A6J5IR42_9BURK</name>
<dbReference type="Proteomes" id="UP000494301">
    <property type="component" value="Unassembled WGS sequence"/>
</dbReference>
<evidence type="ECO:0000259" key="1">
    <source>
        <dbReference type="PROSITE" id="PS50043"/>
    </source>
</evidence>
<dbReference type="SUPFAM" id="SSF46894">
    <property type="entry name" value="C-terminal effector domain of the bipartite response regulators"/>
    <property type="match status" value="1"/>
</dbReference>
<dbReference type="GO" id="GO:0006355">
    <property type="term" value="P:regulation of DNA-templated transcription"/>
    <property type="evidence" value="ECO:0007669"/>
    <property type="project" value="InterPro"/>
</dbReference>
<dbReference type="PRINTS" id="PR00038">
    <property type="entry name" value="HTHLUXR"/>
</dbReference>
<dbReference type="Gene3D" id="1.10.10.10">
    <property type="entry name" value="Winged helix-like DNA-binding domain superfamily/Winged helix DNA-binding domain"/>
    <property type="match status" value="1"/>
</dbReference>
<dbReference type="InterPro" id="IPR016032">
    <property type="entry name" value="Sig_transdc_resp-reg_C-effctor"/>
</dbReference>
<evidence type="ECO:0000313" key="2">
    <source>
        <dbReference type="EMBL" id="CAB3962187.1"/>
    </source>
</evidence>
<gene>
    <name evidence="2" type="ORF">BLA3211_01573</name>
</gene>
<dbReference type="SMART" id="SM00421">
    <property type="entry name" value="HTH_LUXR"/>
    <property type="match status" value="1"/>
</dbReference>
<feature type="domain" description="HTH luxR-type" evidence="1">
    <location>
        <begin position="220"/>
        <end position="284"/>
    </location>
</feature>
<dbReference type="AlphaFoldDB" id="A0A6J5IR42"/>
<dbReference type="GO" id="GO:0003677">
    <property type="term" value="F:DNA binding"/>
    <property type="evidence" value="ECO:0007669"/>
    <property type="project" value="InterPro"/>
</dbReference>
<reference evidence="2 3" key="1">
    <citation type="submission" date="2020-04" db="EMBL/GenBank/DDBJ databases">
        <authorList>
            <person name="Depoorter E."/>
        </authorList>
    </citation>
    <scope>NUCLEOTIDE SEQUENCE [LARGE SCALE GENOMIC DNA]</scope>
    <source>
        <strain evidence="2 3">BCC0217</strain>
    </source>
</reference>
<organism evidence="2 3">
    <name type="scientific">Burkholderia aenigmatica</name>
    <dbReference type="NCBI Taxonomy" id="2015348"/>
    <lineage>
        <taxon>Bacteria</taxon>
        <taxon>Pseudomonadati</taxon>
        <taxon>Pseudomonadota</taxon>
        <taxon>Betaproteobacteria</taxon>
        <taxon>Burkholderiales</taxon>
        <taxon>Burkholderiaceae</taxon>
        <taxon>Burkholderia</taxon>
        <taxon>Burkholderia cepacia complex</taxon>
    </lineage>
</organism>
<dbReference type="EMBL" id="CABWIL020000005">
    <property type="protein sequence ID" value="CAB3962187.1"/>
    <property type="molecule type" value="Genomic_DNA"/>
</dbReference>
<sequence length="284" mass="31781">MCSTLHTATTMYPPASSVSRHLQQAVSISPHALGELVRSIGTPSFVSTLNALLTSNVAADAVHLERTRPDPASATGFSTEWIGSAGEQYDLICEVMREYYKYYSQSDPLFSALRGVVGTQLIQRDVTAITDQDLMKHVFEPGRVAQECVLSHGTRVEQYSLALVRIDGKPIFTLAEMMLLRQMGEFLFPLFEVHCRTTAARRISTVQGGWSALSRFDERIANQKIRLSRREYEICKCLLSGQTIPECAQSLDLRTSTAESYVKRAFAKLGVRTKWQLLQWAHDS</sequence>
<dbReference type="InterPro" id="IPR000792">
    <property type="entry name" value="Tscrpt_reg_LuxR_C"/>
</dbReference>
<dbReference type="InterPro" id="IPR036388">
    <property type="entry name" value="WH-like_DNA-bd_sf"/>
</dbReference>
<dbReference type="Pfam" id="PF00196">
    <property type="entry name" value="GerE"/>
    <property type="match status" value="1"/>
</dbReference>